<reference evidence="1" key="1">
    <citation type="submission" date="2020-05" db="EMBL/GenBank/DDBJ databases">
        <authorList>
            <person name="Chiriac C."/>
            <person name="Salcher M."/>
            <person name="Ghai R."/>
            <person name="Kavagutti S V."/>
        </authorList>
    </citation>
    <scope>NUCLEOTIDE SEQUENCE</scope>
</reference>
<gene>
    <name evidence="1" type="ORF">UFOPK1541_00771</name>
</gene>
<organism evidence="1">
    <name type="scientific">freshwater metagenome</name>
    <dbReference type="NCBI Taxonomy" id="449393"/>
    <lineage>
        <taxon>unclassified sequences</taxon>
        <taxon>metagenomes</taxon>
        <taxon>ecological metagenomes</taxon>
    </lineage>
</organism>
<protein>
    <submittedName>
        <fullName evidence="1">Unannotated protein</fullName>
    </submittedName>
</protein>
<accession>A0A6J6D8Z6</accession>
<sequence>MSTNLSLTELRAQWNQVLDHLESRDRIAWIAYFDARLAEFDGTKLILDFSDARKFAGGHEYSPARIKLQNSLKASVLEVLGIIIEIEELA</sequence>
<proteinExistence type="predicted"/>
<name>A0A6J6D8Z6_9ZZZZ</name>
<evidence type="ECO:0000313" key="1">
    <source>
        <dbReference type="EMBL" id="CAB4559309.1"/>
    </source>
</evidence>
<dbReference type="EMBL" id="CAEZTA010000119">
    <property type="protein sequence ID" value="CAB4559309.1"/>
    <property type="molecule type" value="Genomic_DNA"/>
</dbReference>
<dbReference type="AlphaFoldDB" id="A0A6J6D8Z6"/>